<dbReference type="InterPro" id="IPR000524">
    <property type="entry name" value="Tscrpt_reg_HTH_GntR"/>
</dbReference>
<evidence type="ECO:0000256" key="2">
    <source>
        <dbReference type="ARBA" id="ARBA00023125"/>
    </source>
</evidence>
<keyword evidence="1" id="KW-0805">Transcription regulation</keyword>
<dbReference type="STRING" id="760011.Spico_1041"/>
<reference evidence="6" key="1">
    <citation type="submission" date="2011-04" db="EMBL/GenBank/DDBJ databases">
        <title>The complete genome of Spirochaeta coccoides DSM 17374.</title>
        <authorList>
            <person name="Lucas S."/>
            <person name="Copeland A."/>
            <person name="Lapidus A."/>
            <person name="Bruce D."/>
            <person name="Goodwin L."/>
            <person name="Pitluck S."/>
            <person name="Peters L."/>
            <person name="Kyrpides N."/>
            <person name="Mavromatis K."/>
            <person name="Pagani I."/>
            <person name="Ivanova N."/>
            <person name="Ovchinnikova G."/>
            <person name="Lu M."/>
            <person name="Detter J.C."/>
            <person name="Tapia R."/>
            <person name="Han C."/>
            <person name="Land M."/>
            <person name="Hauser L."/>
            <person name="Markowitz V."/>
            <person name="Cheng J.-F."/>
            <person name="Hugenholtz P."/>
            <person name="Woyke T."/>
            <person name="Wu D."/>
            <person name="Spring S."/>
            <person name="Schroeder M."/>
            <person name="Brambilla E."/>
            <person name="Klenk H.-P."/>
            <person name="Eisen J.A."/>
        </authorList>
    </citation>
    <scope>NUCLEOTIDE SEQUENCE [LARGE SCALE GENOMIC DNA]</scope>
    <source>
        <strain evidence="6">ATCC BAA-1237 / DSM 17374 / SPN1</strain>
    </source>
</reference>
<gene>
    <name evidence="5" type="ordered locus">Spico_1041</name>
</gene>
<dbReference type="InterPro" id="IPR036388">
    <property type="entry name" value="WH-like_DNA-bd_sf"/>
</dbReference>
<dbReference type="RefSeq" id="WP_013739657.1">
    <property type="nucleotide sequence ID" value="NC_015436.1"/>
</dbReference>
<dbReference type="SMART" id="SM00345">
    <property type="entry name" value="HTH_GNTR"/>
    <property type="match status" value="1"/>
</dbReference>
<dbReference type="KEGG" id="scc:Spico_1041"/>
<dbReference type="InterPro" id="IPR011711">
    <property type="entry name" value="GntR_C"/>
</dbReference>
<protein>
    <submittedName>
        <fullName evidence="5">GntR domain protein</fullName>
    </submittedName>
</protein>
<dbReference type="PRINTS" id="PR00035">
    <property type="entry name" value="HTHGNTR"/>
</dbReference>
<dbReference type="GO" id="GO:0003700">
    <property type="term" value="F:DNA-binding transcription factor activity"/>
    <property type="evidence" value="ECO:0007669"/>
    <property type="project" value="InterPro"/>
</dbReference>
<dbReference type="InterPro" id="IPR008920">
    <property type="entry name" value="TF_FadR/GntR_C"/>
</dbReference>
<evidence type="ECO:0000256" key="1">
    <source>
        <dbReference type="ARBA" id="ARBA00023015"/>
    </source>
</evidence>
<dbReference type="PANTHER" id="PTHR43537:SF5">
    <property type="entry name" value="UXU OPERON TRANSCRIPTIONAL REGULATOR"/>
    <property type="match status" value="1"/>
</dbReference>
<dbReference type="HOGENOM" id="CLU_017584_9_2_12"/>
<dbReference type="GO" id="GO:0003677">
    <property type="term" value="F:DNA binding"/>
    <property type="evidence" value="ECO:0007669"/>
    <property type="project" value="UniProtKB-KW"/>
</dbReference>
<dbReference type="EMBL" id="CP002659">
    <property type="protein sequence ID" value="AEC02262.1"/>
    <property type="molecule type" value="Genomic_DNA"/>
</dbReference>
<dbReference type="Pfam" id="PF00392">
    <property type="entry name" value="GntR"/>
    <property type="match status" value="1"/>
</dbReference>
<keyword evidence="2" id="KW-0238">DNA-binding</keyword>
<dbReference type="Proteomes" id="UP000007939">
    <property type="component" value="Chromosome"/>
</dbReference>
<dbReference type="Gene3D" id="1.10.10.10">
    <property type="entry name" value="Winged helix-like DNA-binding domain superfamily/Winged helix DNA-binding domain"/>
    <property type="match status" value="1"/>
</dbReference>
<dbReference type="Gene3D" id="1.20.120.530">
    <property type="entry name" value="GntR ligand-binding domain-like"/>
    <property type="match status" value="1"/>
</dbReference>
<dbReference type="PANTHER" id="PTHR43537">
    <property type="entry name" value="TRANSCRIPTIONAL REGULATOR, GNTR FAMILY"/>
    <property type="match status" value="1"/>
</dbReference>
<dbReference type="SMART" id="SM00895">
    <property type="entry name" value="FCD"/>
    <property type="match status" value="1"/>
</dbReference>
<reference evidence="5 6" key="2">
    <citation type="journal article" date="2012" name="Stand. Genomic Sci.">
        <title>Complete genome sequence of the termite hindgut bacterium Spirochaeta coccoides type strain (SPN1(T)), reclassification in the genus Sphaerochaeta as Sphaerochaeta coccoides comb. nov. and emendations of the family Spirochaetaceae and the genus Sphaerochaeta.</title>
        <authorList>
            <person name="Abt B."/>
            <person name="Han C."/>
            <person name="Scheuner C."/>
            <person name="Lu M."/>
            <person name="Lapidus A."/>
            <person name="Nolan M."/>
            <person name="Lucas S."/>
            <person name="Hammon N."/>
            <person name="Deshpande S."/>
            <person name="Cheng J.F."/>
            <person name="Tapia R."/>
            <person name="Goodwin L.A."/>
            <person name="Pitluck S."/>
            <person name="Liolios K."/>
            <person name="Pagani I."/>
            <person name="Ivanova N."/>
            <person name="Mavromatis K."/>
            <person name="Mikhailova N."/>
            <person name="Huntemann M."/>
            <person name="Pati A."/>
            <person name="Chen A."/>
            <person name="Palaniappan K."/>
            <person name="Land M."/>
            <person name="Hauser L."/>
            <person name="Brambilla E.M."/>
            <person name="Rohde M."/>
            <person name="Spring S."/>
            <person name="Gronow S."/>
            <person name="Goker M."/>
            <person name="Woyke T."/>
            <person name="Bristow J."/>
            <person name="Eisen J.A."/>
            <person name="Markowitz V."/>
            <person name="Hugenholtz P."/>
            <person name="Kyrpides N.C."/>
            <person name="Klenk H.P."/>
            <person name="Detter J.C."/>
        </authorList>
    </citation>
    <scope>NUCLEOTIDE SEQUENCE [LARGE SCALE GENOMIC DNA]</scope>
    <source>
        <strain evidence="6">ATCC BAA-1237 / DSM 17374 / SPN1</strain>
    </source>
</reference>
<feature type="domain" description="HTH gntR-type" evidence="4">
    <location>
        <begin position="15"/>
        <end position="83"/>
    </location>
</feature>
<evidence type="ECO:0000259" key="4">
    <source>
        <dbReference type="PROSITE" id="PS50949"/>
    </source>
</evidence>
<evidence type="ECO:0000313" key="6">
    <source>
        <dbReference type="Proteomes" id="UP000007939"/>
    </source>
</evidence>
<dbReference type="AlphaFoldDB" id="F4GJJ7"/>
<dbReference type="CDD" id="cd07377">
    <property type="entry name" value="WHTH_GntR"/>
    <property type="match status" value="1"/>
</dbReference>
<keyword evidence="3" id="KW-0804">Transcription</keyword>
<dbReference type="SUPFAM" id="SSF48008">
    <property type="entry name" value="GntR ligand-binding domain-like"/>
    <property type="match status" value="1"/>
</dbReference>
<accession>F4GJJ7</accession>
<evidence type="ECO:0000313" key="5">
    <source>
        <dbReference type="EMBL" id="AEC02262.1"/>
    </source>
</evidence>
<keyword evidence="6" id="KW-1185">Reference proteome</keyword>
<evidence type="ECO:0000256" key="3">
    <source>
        <dbReference type="ARBA" id="ARBA00023163"/>
    </source>
</evidence>
<sequence length="241" mass="27590">MNGNEKYTFSTIKRSSTVERIVGNIIMLIKQQSLNVGDRLPPERQLCELIGVSRPILREALKALQIMNIIDIRQGSGTYIKRLEPEQVIEHLDIVFHLDSSLYVDLYEARRILESAIARMAVNNITDEQLAAIEENIRVSEQNLDDEKLFYEKDLELHEIILKAAGNRIIPIFMQSINKLSLLIREKSNAIPDIRRNTMVDHRKILKALRDRDKDAVAASMAEHIANVEHALLTTEGEKNE</sequence>
<organism evidence="5 6">
    <name type="scientific">Parasphaerochaeta coccoides (strain ATCC BAA-1237 / DSM 17374 / SPN1)</name>
    <name type="common">Sphaerochaeta coccoides</name>
    <dbReference type="NCBI Taxonomy" id="760011"/>
    <lineage>
        <taxon>Bacteria</taxon>
        <taxon>Pseudomonadati</taxon>
        <taxon>Spirochaetota</taxon>
        <taxon>Spirochaetia</taxon>
        <taxon>Spirochaetales</taxon>
        <taxon>Sphaerochaetaceae</taxon>
        <taxon>Parasphaerochaeta</taxon>
    </lineage>
</organism>
<dbReference type="PROSITE" id="PS50949">
    <property type="entry name" value="HTH_GNTR"/>
    <property type="match status" value="1"/>
</dbReference>
<name>F4GJJ7_PARC1</name>
<dbReference type="InterPro" id="IPR036390">
    <property type="entry name" value="WH_DNA-bd_sf"/>
</dbReference>
<dbReference type="eggNOG" id="COG2186">
    <property type="taxonomic scope" value="Bacteria"/>
</dbReference>
<proteinExistence type="predicted"/>
<dbReference type="Pfam" id="PF07729">
    <property type="entry name" value="FCD"/>
    <property type="match status" value="1"/>
</dbReference>
<dbReference type="SUPFAM" id="SSF46785">
    <property type="entry name" value="Winged helix' DNA-binding domain"/>
    <property type="match status" value="1"/>
</dbReference>